<gene>
    <name evidence="2" type="ORF">OKA05_03800</name>
</gene>
<evidence type="ECO:0000313" key="2">
    <source>
        <dbReference type="EMBL" id="MCW1921662.1"/>
    </source>
</evidence>
<dbReference type="Proteomes" id="UP001320876">
    <property type="component" value="Unassembled WGS sequence"/>
</dbReference>
<protein>
    <recommendedName>
        <fullName evidence="4">Secreted protein</fullName>
    </recommendedName>
</protein>
<evidence type="ECO:0008006" key="4">
    <source>
        <dbReference type="Google" id="ProtNLM"/>
    </source>
</evidence>
<sequence length="170" mass="17182">MTVTLAMPLMPTVATLAARTAIIATSAASSPGSPTATATATAAATTATAALVTAIAATKVTSAARIAVATPLARGLIITKLGLFFRRCIAPGPRRAQLECGQQALGQLIGRVAHAADTSGPAGNDKLALRQFERTVRPDFGSFHPALGGGVTPLFVDEQGEHQPDGDEPG</sequence>
<reference evidence="2 3" key="1">
    <citation type="submission" date="2022-10" db="EMBL/GenBank/DDBJ databases">
        <title>Luteolibacter arcticus strain CCTCC AB 2014275, whole genome shotgun sequencing project.</title>
        <authorList>
            <person name="Zhao G."/>
            <person name="Shen L."/>
        </authorList>
    </citation>
    <scope>NUCLEOTIDE SEQUENCE [LARGE SCALE GENOMIC DNA]</scope>
    <source>
        <strain evidence="2 3">CCTCC AB 2014275</strain>
    </source>
</reference>
<evidence type="ECO:0000256" key="1">
    <source>
        <dbReference type="SAM" id="SignalP"/>
    </source>
</evidence>
<dbReference type="RefSeq" id="WP_264485771.1">
    <property type="nucleotide sequence ID" value="NZ_JAPDDT010000001.1"/>
</dbReference>
<evidence type="ECO:0000313" key="3">
    <source>
        <dbReference type="Proteomes" id="UP001320876"/>
    </source>
</evidence>
<organism evidence="2 3">
    <name type="scientific">Luteolibacter arcticus</name>
    <dbReference type="NCBI Taxonomy" id="1581411"/>
    <lineage>
        <taxon>Bacteria</taxon>
        <taxon>Pseudomonadati</taxon>
        <taxon>Verrucomicrobiota</taxon>
        <taxon>Verrucomicrobiia</taxon>
        <taxon>Verrucomicrobiales</taxon>
        <taxon>Verrucomicrobiaceae</taxon>
        <taxon>Luteolibacter</taxon>
    </lineage>
</organism>
<feature type="signal peptide" evidence="1">
    <location>
        <begin position="1"/>
        <end position="17"/>
    </location>
</feature>
<comment type="caution">
    <text evidence="2">The sequence shown here is derived from an EMBL/GenBank/DDBJ whole genome shotgun (WGS) entry which is preliminary data.</text>
</comment>
<proteinExistence type="predicted"/>
<name>A0ABT3GDF9_9BACT</name>
<keyword evidence="3" id="KW-1185">Reference proteome</keyword>
<dbReference type="PRINTS" id="PR00833">
    <property type="entry name" value="POAALLERGEN"/>
</dbReference>
<dbReference type="EMBL" id="JAPDDT010000001">
    <property type="protein sequence ID" value="MCW1921662.1"/>
    <property type="molecule type" value="Genomic_DNA"/>
</dbReference>
<keyword evidence="1" id="KW-0732">Signal</keyword>
<accession>A0ABT3GDF9</accession>
<feature type="chain" id="PRO_5046979733" description="Secreted protein" evidence="1">
    <location>
        <begin position="18"/>
        <end position="170"/>
    </location>
</feature>